<dbReference type="EMBL" id="MPRL01000009">
    <property type="protein sequence ID" value="OOZ41488.1"/>
    <property type="molecule type" value="Genomic_DNA"/>
</dbReference>
<evidence type="ECO:0000313" key="1">
    <source>
        <dbReference type="EMBL" id="OOZ41488.1"/>
    </source>
</evidence>
<organism evidence="1 2">
    <name type="scientific">Solemya pervernicosa gill symbiont</name>
    <dbReference type="NCBI Taxonomy" id="642797"/>
    <lineage>
        <taxon>Bacteria</taxon>
        <taxon>Pseudomonadati</taxon>
        <taxon>Pseudomonadota</taxon>
        <taxon>Gammaproteobacteria</taxon>
        <taxon>sulfur-oxidizing symbionts</taxon>
    </lineage>
</organism>
<dbReference type="InterPro" id="IPR029044">
    <property type="entry name" value="Nucleotide-diphossugar_trans"/>
</dbReference>
<dbReference type="RefSeq" id="WP_172840123.1">
    <property type="nucleotide sequence ID" value="NZ_MPRL01000009.1"/>
</dbReference>
<accession>A0A1T2L8P4</accession>
<dbReference type="InterPro" id="IPR018641">
    <property type="entry name" value="Trfase_1_rSAM/seldom-assoc"/>
</dbReference>
<reference evidence="1 2" key="1">
    <citation type="submission" date="2016-11" db="EMBL/GenBank/DDBJ databases">
        <title>Mixed transmission modes and dynamic genome evolution in an obligate animal-bacterial symbiosis.</title>
        <authorList>
            <person name="Russell S.L."/>
            <person name="Corbett-Detig R.B."/>
            <person name="Cavanaugh C.M."/>
        </authorList>
    </citation>
    <scope>NUCLEOTIDE SEQUENCE [LARGE SCALE GENOMIC DNA]</scope>
    <source>
        <strain evidence="1">Sveles-Q1</strain>
    </source>
</reference>
<dbReference type="NCBIfam" id="TIGR04282">
    <property type="entry name" value="glyco_like_cofC"/>
    <property type="match status" value="1"/>
</dbReference>
<dbReference type="SUPFAM" id="SSF53448">
    <property type="entry name" value="Nucleotide-diphospho-sugar transferases"/>
    <property type="match status" value="1"/>
</dbReference>
<comment type="caution">
    <text evidence="1">The sequence shown here is derived from an EMBL/GenBank/DDBJ whole genome shotgun (WGS) entry which is preliminary data.</text>
</comment>
<dbReference type="Proteomes" id="UP000191110">
    <property type="component" value="Unassembled WGS sequence"/>
</dbReference>
<protein>
    <recommendedName>
        <fullName evidence="3">Flagellar biosynthesis protein FlgB</fullName>
    </recommendedName>
</protein>
<keyword evidence="2" id="KW-1185">Reference proteome</keyword>
<dbReference type="Pfam" id="PF09837">
    <property type="entry name" value="DUF2064"/>
    <property type="match status" value="1"/>
</dbReference>
<evidence type="ECO:0008006" key="3">
    <source>
        <dbReference type="Google" id="ProtNLM"/>
    </source>
</evidence>
<dbReference type="AlphaFoldDB" id="A0A1T2L8P4"/>
<dbReference type="PANTHER" id="PTHR36529">
    <property type="entry name" value="SLL1095 PROTEIN"/>
    <property type="match status" value="1"/>
</dbReference>
<gene>
    <name evidence="1" type="ORF">BOW53_03700</name>
</gene>
<sequence>MKFAKGRIAVFAKQPLAGRVKTRLIPATGAIGAARIHRKLVVQTVATVSQSDLAPVTLWVAPNRWHPFTQRLQQYYSFELCVQHGLDLGERMASAFRVMLSDAPYALLIGTDCPSIDASYLQQAFDVLEQGADAVFGPAEDGGYVLVGLRRGASLPFSAVEWGSGRVMQQTRRLMRASGMEWKELKPLWDVDYWRDVRRMRRLD</sequence>
<dbReference type="PANTHER" id="PTHR36529:SF1">
    <property type="entry name" value="GLYCOSYLTRANSFERASE"/>
    <property type="match status" value="1"/>
</dbReference>
<dbReference type="Gene3D" id="3.90.550.10">
    <property type="entry name" value="Spore Coat Polysaccharide Biosynthesis Protein SpsA, Chain A"/>
    <property type="match status" value="1"/>
</dbReference>
<evidence type="ECO:0000313" key="2">
    <source>
        <dbReference type="Proteomes" id="UP000191110"/>
    </source>
</evidence>
<name>A0A1T2L8P4_9GAMM</name>
<proteinExistence type="predicted"/>